<name>A0ABU5MWA6_9BACT</name>
<organism evidence="1 2">
    <name type="scientific">Pontiella agarivorans</name>
    <dbReference type="NCBI Taxonomy" id="3038953"/>
    <lineage>
        <taxon>Bacteria</taxon>
        <taxon>Pseudomonadati</taxon>
        <taxon>Kiritimatiellota</taxon>
        <taxon>Kiritimatiellia</taxon>
        <taxon>Kiritimatiellales</taxon>
        <taxon>Pontiellaceae</taxon>
        <taxon>Pontiella</taxon>
    </lineage>
</organism>
<evidence type="ECO:0000313" key="1">
    <source>
        <dbReference type="EMBL" id="MDZ8118493.1"/>
    </source>
</evidence>
<evidence type="ECO:0008006" key="3">
    <source>
        <dbReference type="Google" id="ProtNLM"/>
    </source>
</evidence>
<proteinExistence type="predicted"/>
<reference evidence="1 2" key="1">
    <citation type="journal article" date="2024" name="Appl. Environ. Microbiol.">
        <title>Pontiella agarivorans sp. nov., a novel marine anaerobic bacterium capable of degrading macroalgal polysaccharides and fixing nitrogen.</title>
        <authorList>
            <person name="Liu N."/>
            <person name="Kivenson V."/>
            <person name="Peng X."/>
            <person name="Cui Z."/>
            <person name="Lankiewicz T.S."/>
            <person name="Gosselin K.M."/>
            <person name="English C.J."/>
            <person name="Blair E.M."/>
            <person name="O'Malley M.A."/>
            <person name="Valentine D.L."/>
        </authorList>
    </citation>
    <scope>NUCLEOTIDE SEQUENCE [LARGE SCALE GENOMIC DNA]</scope>
    <source>
        <strain evidence="1 2">NLcol2</strain>
    </source>
</reference>
<protein>
    <recommendedName>
        <fullName evidence="3">RNA polymerase alpha subunit C-terminal domain-containing protein</fullName>
    </recommendedName>
</protein>
<keyword evidence="2" id="KW-1185">Reference proteome</keyword>
<evidence type="ECO:0000313" key="2">
    <source>
        <dbReference type="Proteomes" id="UP001290861"/>
    </source>
</evidence>
<comment type="caution">
    <text evidence="1">The sequence shown here is derived from an EMBL/GenBank/DDBJ whole genome shotgun (WGS) entry which is preliminary data.</text>
</comment>
<dbReference type="Proteomes" id="UP001290861">
    <property type="component" value="Unassembled WGS sequence"/>
</dbReference>
<dbReference type="RefSeq" id="WP_322608292.1">
    <property type="nucleotide sequence ID" value="NZ_JARVCO010000010.1"/>
</dbReference>
<accession>A0ABU5MWA6</accession>
<dbReference type="EMBL" id="JARVCO010000010">
    <property type="protein sequence ID" value="MDZ8118493.1"/>
    <property type="molecule type" value="Genomic_DNA"/>
</dbReference>
<sequence length="238" mass="26886">MIRKFINKLRNNKNSKVQGKIPDQKVDPELLKMTVHQFADQSSVVMKGYRFSATLQPTVPLKYLRRHGEISPNIPDEEKEVDSPHFIWLPEVESKYSFLSEGRTVSSSVGPIDPDGGDFLLFLIALREIIEKPQDPKITDYQDALYKQNEILKLSNSKISNADDYLHKLFGGTKNQILEFVLQEIGAPSHKGLKLEHLEELSNLGFCSISKMLNAPDEVLLALKGIGPSKLKSIRENT</sequence>
<gene>
    <name evidence="1" type="ORF">P9H32_07620</name>
</gene>